<evidence type="ECO:0000313" key="1">
    <source>
        <dbReference type="EMBL" id="KZS44196.1"/>
    </source>
</evidence>
<dbReference type="Proteomes" id="UP000076796">
    <property type="component" value="Unassembled WGS sequence"/>
</dbReference>
<dbReference type="CDD" id="cd06587">
    <property type="entry name" value="VOC"/>
    <property type="match status" value="1"/>
</dbReference>
<name>A0A163F793_9BACL</name>
<dbReference type="GeneID" id="97554220"/>
<evidence type="ECO:0000313" key="2">
    <source>
        <dbReference type="Proteomes" id="UP000076796"/>
    </source>
</evidence>
<dbReference type="AlphaFoldDB" id="A0A163F793"/>
<sequence length="123" mass="14159">MSLADIRFLGGNNIALKIPKFKYDETVHFYKEILKLPYLGYKDNAHAFQHGPNTLWLDCMINYAQQDVWLEVGANDLDEAAEYLQEHGVSRRDEVEVHENSKGYWISDPCGTIIRVNARKASE</sequence>
<reference evidence="1" key="1">
    <citation type="journal article" date="2016" name="Genome Announc.">
        <title>Draft genomes of two strains of Paenibacillus glucanolyticus with capability to degrade lignocellulose.</title>
        <authorList>
            <person name="Mathews S.L."/>
            <person name="Pawlak J."/>
            <person name="Grunden A.M."/>
        </authorList>
    </citation>
    <scope>NUCLEOTIDE SEQUENCE [LARGE SCALE GENOMIC DNA]</scope>
    <source>
        <strain evidence="1">SLM1</strain>
    </source>
</reference>
<evidence type="ECO:0008006" key="3">
    <source>
        <dbReference type="Google" id="ProtNLM"/>
    </source>
</evidence>
<proteinExistence type="predicted"/>
<dbReference type="RefSeq" id="WP_006211901.1">
    <property type="nucleotide sequence ID" value="NZ_CBCSBX010000010.1"/>
</dbReference>
<dbReference type="InterPro" id="IPR029068">
    <property type="entry name" value="Glyas_Bleomycin-R_OHBP_Dase"/>
</dbReference>
<dbReference type="STRING" id="59843.A3958_01720"/>
<organism evidence="1 2">
    <name type="scientific">Paenibacillus glucanolyticus</name>
    <dbReference type="NCBI Taxonomy" id="59843"/>
    <lineage>
        <taxon>Bacteria</taxon>
        <taxon>Bacillati</taxon>
        <taxon>Bacillota</taxon>
        <taxon>Bacilli</taxon>
        <taxon>Bacillales</taxon>
        <taxon>Paenibacillaceae</taxon>
        <taxon>Paenibacillus</taxon>
    </lineage>
</organism>
<protein>
    <recommendedName>
        <fullName evidence="3">VOC domain-containing protein</fullName>
    </recommendedName>
</protein>
<dbReference type="EMBL" id="LWMH01000002">
    <property type="protein sequence ID" value="KZS44196.1"/>
    <property type="molecule type" value="Genomic_DNA"/>
</dbReference>
<accession>A0A163F793</accession>
<dbReference type="KEGG" id="pglu:A3958_01720"/>
<comment type="caution">
    <text evidence="1">The sequence shown here is derived from an EMBL/GenBank/DDBJ whole genome shotgun (WGS) entry which is preliminary data.</text>
</comment>
<gene>
    <name evidence="1" type="ORF">AWU65_29460</name>
</gene>
<dbReference type="SUPFAM" id="SSF54593">
    <property type="entry name" value="Glyoxalase/Bleomycin resistance protein/Dihydroxybiphenyl dioxygenase"/>
    <property type="match status" value="1"/>
</dbReference>
<keyword evidence="2" id="KW-1185">Reference proteome</keyword>
<dbReference type="OrthoDB" id="2871523at2"/>
<dbReference type="Gene3D" id="3.10.180.10">
    <property type="entry name" value="2,3-Dihydroxybiphenyl 1,2-Dioxygenase, domain 1"/>
    <property type="match status" value="1"/>
</dbReference>